<evidence type="ECO:0000313" key="4">
    <source>
        <dbReference type="Proteomes" id="UP000261480"/>
    </source>
</evidence>
<dbReference type="InterPro" id="IPR006120">
    <property type="entry name" value="Resolvase_HTH_dom"/>
</dbReference>
<dbReference type="Pfam" id="PF24764">
    <property type="entry name" value="rva_4"/>
    <property type="match status" value="1"/>
</dbReference>
<dbReference type="GO" id="GO:0000150">
    <property type="term" value="F:DNA strand exchange activity"/>
    <property type="evidence" value="ECO:0007669"/>
    <property type="project" value="InterPro"/>
</dbReference>
<dbReference type="PANTHER" id="PTHR46791:SF11">
    <property type="entry name" value="INTEGRASE CATALYTIC DOMAIN-CONTAINING PROTEIN"/>
    <property type="match status" value="1"/>
</dbReference>
<accession>A0A3B3YEH5</accession>
<feature type="domain" description="Integrase core" evidence="2">
    <location>
        <begin position="227"/>
        <end position="346"/>
    </location>
</feature>
<evidence type="ECO:0000259" key="2">
    <source>
        <dbReference type="Pfam" id="PF24764"/>
    </source>
</evidence>
<dbReference type="Proteomes" id="UP000261480">
    <property type="component" value="Unplaced"/>
</dbReference>
<dbReference type="Ensembl" id="ENSPMET00000004834.1">
    <property type="protein sequence ID" value="ENSPMEP00000025553.1"/>
    <property type="gene ID" value="ENSPMEG00000008587.1"/>
</dbReference>
<name>A0A3B3YEH5_9TELE</name>
<dbReference type="AlphaFoldDB" id="A0A3B3YEH5"/>
<dbReference type="Pfam" id="PF02796">
    <property type="entry name" value="HTH_7"/>
    <property type="match status" value="1"/>
</dbReference>
<dbReference type="PANTHER" id="PTHR46791">
    <property type="entry name" value="EXPRESSED PROTEIN"/>
    <property type="match status" value="1"/>
</dbReference>
<organism evidence="3 4">
    <name type="scientific">Poecilia mexicana</name>
    <dbReference type="NCBI Taxonomy" id="48701"/>
    <lineage>
        <taxon>Eukaryota</taxon>
        <taxon>Metazoa</taxon>
        <taxon>Chordata</taxon>
        <taxon>Craniata</taxon>
        <taxon>Vertebrata</taxon>
        <taxon>Euteleostomi</taxon>
        <taxon>Actinopterygii</taxon>
        <taxon>Neopterygii</taxon>
        <taxon>Teleostei</taxon>
        <taxon>Neoteleostei</taxon>
        <taxon>Acanthomorphata</taxon>
        <taxon>Ovalentaria</taxon>
        <taxon>Atherinomorphae</taxon>
        <taxon>Cyprinodontiformes</taxon>
        <taxon>Poeciliidae</taxon>
        <taxon>Poeciliinae</taxon>
        <taxon>Poecilia</taxon>
    </lineage>
</organism>
<reference evidence="3" key="1">
    <citation type="submission" date="2025-08" db="UniProtKB">
        <authorList>
            <consortium name="Ensembl"/>
        </authorList>
    </citation>
    <scope>IDENTIFICATION</scope>
</reference>
<keyword evidence="4" id="KW-1185">Reference proteome</keyword>
<feature type="domain" description="Resolvase HTH" evidence="1">
    <location>
        <begin position="90"/>
        <end position="125"/>
    </location>
</feature>
<reference evidence="3" key="2">
    <citation type="submission" date="2025-09" db="UniProtKB">
        <authorList>
            <consortium name="Ensembl"/>
        </authorList>
    </citation>
    <scope>IDENTIFICATION</scope>
</reference>
<protein>
    <submittedName>
        <fullName evidence="3">Uncharacterized protein</fullName>
    </submittedName>
</protein>
<evidence type="ECO:0000259" key="1">
    <source>
        <dbReference type="Pfam" id="PF02796"/>
    </source>
</evidence>
<proteinExistence type="predicted"/>
<dbReference type="STRING" id="48701.ENSPMEP00000025553"/>
<sequence length="412" mass="47033">MRHQLLQRVRRRVVSVLNRQPIDFEYLDLVCSQELQFLIAGAAYIDLEETVLENFQNLSAVVRSYASANASSPRLLNVTQVEYNGNVGRPKVNIETETLTHLLSSGLPLTTLCRLTDISRSTFYRRMKEHNLSVRKLYSSISDAALDQKVRSIKTRMPNAGYRLVKGSLQAMGVRIPWKRVQMSLQRVDGAGIISRMVQLSCISRRQYCVPAPLSLVHIDTNHKLIRVRGDHGVENVDIAKCMFTVRGTGRGSFIAGKSVHNQRIERLWRDVWSVTSKYYNMLHSLEEEGLIDLSNAVHLFCLGYIFVPRLRKDLQIFEDSWNAHPLRTERNLSPNQLWTIGMLQEPVPEPDLAEILQGAEGLSLDQQSTEHGINVPEIQCPLSTERLYALQEHVNPLAEYITWRRSLFLSS</sequence>
<evidence type="ECO:0000313" key="3">
    <source>
        <dbReference type="Ensembl" id="ENSPMEP00000025553.1"/>
    </source>
</evidence>
<dbReference type="InterPro" id="IPR058913">
    <property type="entry name" value="Integrase_dom_put"/>
</dbReference>
<dbReference type="GO" id="GO:0003677">
    <property type="term" value="F:DNA binding"/>
    <property type="evidence" value="ECO:0007669"/>
    <property type="project" value="InterPro"/>
</dbReference>